<dbReference type="AlphaFoldDB" id="E9FV74"/>
<evidence type="ECO:0000313" key="1">
    <source>
        <dbReference type="EMBL" id="EFX88507.1"/>
    </source>
</evidence>
<dbReference type="HOGENOM" id="CLU_970641_0_0_1"/>
<organism evidence="1 2">
    <name type="scientific">Daphnia pulex</name>
    <name type="common">Water flea</name>
    <dbReference type="NCBI Taxonomy" id="6669"/>
    <lineage>
        <taxon>Eukaryota</taxon>
        <taxon>Metazoa</taxon>
        <taxon>Ecdysozoa</taxon>
        <taxon>Arthropoda</taxon>
        <taxon>Crustacea</taxon>
        <taxon>Branchiopoda</taxon>
        <taxon>Diplostraca</taxon>
        <taxon>Cladocera</taxon>
        <taxon>Anomopoda</taxon>
        <taxon>Daphniidae</taxon>
        <taxon>Daphnia</taxon>
    </lineage>
</organism>
<protein>
    <submittedName>
        <fullName evidence="1">Uncharacterized protein</fullName>
    </submittedName>
</protein>
<dbReference type="InParanoid" id="E9FV74"/>
<proteinExistence type="predicted"/>
<keyword evidence="2" id="KW-1185">Reference proteome</keyword>
<sequence>MPLYRSPSFPNNVPYTDSPRLGAANLISLLHQRPKNNNEAFRSWIETFVTVCAVSRPDPQLVCRNVQNLPSRARGGTPVSFSVNSTILLLKMSCVSSIGPERAAAAAASSLAHSAKVGATVGPPVKRRKNNIVAKGKASKKKTGKHSGDVQGENLEIGLMSSELTMHTHDAVCTYQPVSTTAMIDRSPGHSGQRLPLSSQFMSYEYDKMVNTDQGNSIIYSTVHCNLHNYQLYVRGAVRVEIGLAARRSKIGWLPLLFSYKPTTFLTLPPVAYVEPYQVGRIKNGHD</sequence>
<name>E9FV74_DAPPU</name>
<accession>E9FV74</accession>
<reference evidence="1 2" key="1">
    <citation type="journal article" date="2011" name="Science">
        <title>The ecoresponsive genome of Daphnia pulex.</title>
        <authorList>
            <person name="Colbourne J.K."/>
            <person name="Pfrender M.E."/>
            <person name="Gilbert D."/>
            <person name="Thomas W.K."/>
            <person name="Tucker A."/>
            <person name="Oakley T.H."/>
            <person name="Tokishita S."/>
            <person name="Aerts A."/>
            <person name="Arnold G.J."/>
            <person name="Basu M.K."/>
            <person name="Bauer D.J."/>
            <person name="Caceres C.E."/>
            <person name="Carmel L."/>
            <person name="Casola C."/>
            <person name="Choi J.H."/>
            <person name="Detter J.C."/>
            <person name="Dong Q."/>
            <person name="Dusheyko S."/>
            <person name="Eads B.D."/>
            <person name="Frohlich T."/>
            <person name="Geiler-Samerotte K.A."/>
            <person name="Gerlach D."/>
            <person name="Hatcher P."/>
            <person name="Jogdeo S."/>
            <person name="Krijgsveld J."/>
            <person name="Kriventseva E.V."/>
            <person name="Kultz D."/>
            <person name="Laforsch C."/>
            <person name="Lindquist E."/>
            <person name="Lopez J."/>
            <person name="Manak J.R."/>
            <person name="Muller J."/>
            <person name="Pangilinan J."/>
            <person name="Patwardhan R.P."/>
            <person name="Pitluck S."/>
            <person name="Pritham E.J."/>
            <person name="Rechtsteiner A."/>
            <person name="Rho M."/>
            <person name="Rogozin I.B."/>
            <person name="Sakarya O."/>
            <person name="Salamov A."/>
            <person name="Schaack S."/>
            <person name="Shapiro H."/>
            <person name="Shiga Y."/>
            <person name="Skalitzky C."/>
            <person name="Smith Z."/>
            <person name="Souvorov A."/>
            <person name="Sung W."/>
            <person name="Tang Z."/>
            <person name="Tsuchiya D."/>
            <person name="Tu H."/>
            <person name="Vos H."/>
            <person name="Wang M."/>
            <person name="Wolf Y.I."/>
            <person name="Yamagata H."/>
            <person name="Yamada T."/>
            <person name="Ye Y."/>
            <person name="Shaw J.R."/>
            <person name="Andrews J."/>
            <person name="Crease T.J."/>
            <person name="Tang H."/>
            <person name="Lucas S.M."/>
            <person name="Robertson H.M."/>
            <person name="Bork P."/>
            <person name="Koonin E.V."/>
            <person name="Zdobnov E.M."/>
            <person name="Grigoriev I.V."/>
            <person name="Lynch M."/>
            <person name="Boore J.L."/>
        </authorList>
    </citation>
    <scope>NUCLEOTIDE SEQUENCE [LARGE SCALE GENOMIC DNA]</scope>
</reference>
<dbReference type="Proteomes" id="UP000000305">
    <property type="component" value="Unassembled WGS sequence"/>
</dbReference>
<dbReference type="EMBL" id="GL732525">
    <property type="protein sequence ID" value="EFX88507.1"/>
    <property type="molecule type" value="Genomic_DNA"/>
</dbReference>
<evidence type="ECO:0000313" key="2">
    <source>
        <dbReference type="Proteomes" id="UP000000305"/>
    </source>
</evidence>
<gene>
    <name evidence="1" type="ORF">DAPPUDRAFT_233592</name>
</gene>
<dbReference type="KEGG" id="dpx:DAPPUDRAFT_233592"/>